<keyword evidence="2" id="KW-0863">Zinc-finger</keyword>
<feature type="domain" description="MYND-type" evidence="4">
    <location>
        <begin position="49"/>
        <end position="79"/>
    </location>
</feature>
<dbReference type="InterPro" id="IPR046341">
    <property type="entry name" value="SET_dom_sf"/>
</dbReference>
<keyword evidence="6" id="KW-1185">Reference proteome</keyword>
<dbReference type="AlphaFoldDB" id="F9X628"/>
<dbReference type="PANTHER" id="PTHR12197">
    <property type="entry name" value="HISTONE-LYSINE N-METHYLTRANSFERASE SMYD"/>
    <property type="match status" value="1"/>
</dbReference>
<dbReference type="KEGG" id="ztr:MYCGRDRAFT_37947"/>
<dbReference type="Proteomes" id="UP000008062">
    <property type="component" value="Chromosome 3"/>
</dbReference>
<dbReference type="EMBL" id="CM001198">
    <property type="protein sequence ID" value="EGP88636.1"/>
    <property type="molecule type" value="Genomic_DNA"/>
</dbReference>
<reference evidence="5 6" key="1">
    <citation type="journal article" date="2011" name="PLoS Genet.">
        <title>Finished genome of the fungal wheat pathogen Mycosphaerella graminicola reveals dispensome structure, chromosome plasticity, and stealth pathogenesis.</title>
        <authorList>
            <person name="Goodwin S.B."/>
            <person name="Ben M'barek S."/>
            <person name="Dhillon B."/>
            <person name="Wittenberg A.H.J."/>
            <person name="Crane C.F."/>
            <person name="Hane J.K."/>
            <person name="Foster A.J."/>
            <person name="Van der Lee T.A.J."/>
            <person name="Grimwood J."/>
            <person name="Aerts A."/>
            <person name="Antoniw J."/>
            <person name="Bailey A."/>
            <person name="Bluhm B."/>
            <person name="Bowler J."/>
            <person name="Bristow J."/>
            <person name="van der Burgt A."/>
            <person name="Canto-Canche B."/>
            <person name="Churchill A.C.L."/>
            <person name="Conde-Ferraez L."/>
            <person name="Cools H.J."/>
            <person name="Coutinho P.M."/>
            <person name="Csukai M."/>
            <person name="Dehal P."/>
            <person name="De Wit P."/>
            <person name="Donzelli B."/>
            <person name="van de Geest H.C."/>
            <person name="van Ham R.C.H.J."/>
            <person name="Hammond-Kosack K.E."/>
            <person name="Henrissat B."/>
            <person name="Kilian A."/>
            <person name="Kobayashi A.K."/>
            <person name="Koopmann E."/>
            <person name="Kourmpetis Y."/>
            <person name="Kuzniar A."/>
            <person name="Lindquist E."/>
            <person name="Lombard V."/>
            <person name="Maliepaard C."/>
            <person name="Martins N."/>
            <person name="Mehrabi R."/>
            <person name="Nap J.P.H."/>
            <person name="Ponomarenko A."/>
            <person name="Rudd J.J."/>
            <person name="Salamov A."/>
            <person name="Schmutz J."/>
            <person name="Schouten H.J."/>
            <person name="Shapiro H."/>
            <person name="Stergiopoulos I."/>
            <person name="Torriani S.F.F."/>
            <person name="Tu H."/>
            <person name="de Vries R.P."/>
            <person name="Waalwijk C."/>
            <person name="Ware S.B."/>
            <person name="Wiebenga A."/>
            <person name="Zwiers L.-H."/>
            <person name="Oliver R.P."/>
            <person name="Grigoriev I.V."/>
            <person name="Kema G.H.J."/>
        </authorList>
    </citation>
    <scope>NUCLEOTIDE SEQUENCE [LARGE SCALE GENOMIC DNA]</scope>
    <source>
        <strain evidence="6">CBS 115943 / IPO323</strain>
    </source>
</reference>
<dbReference type="Gene3D" id="2.170.270.10">
    <property type="entry name" value="SET domain"/>
    <property type="match status" value="1"/>
</dbReference>
<evidence type="ECO:0000313" key="6">
    <source>
        <dbReference type="Proteomes" id="UP000008062"/>
    </source>
</evidence>
<evidence type="ECO:0000313" key="5">
    <source>
        <dbReference type="EMBL" id="EGP88636.1"/>
    </source>
</evidence>
<dbReference type="Pfam" id="PF01753">
    <property type="entry name" value="zf-MYND"/>
    <property type="match status" value="1"/>
</dbReference>
<keyword evidence="1" id="KW-0479">Metal-binding</keyword>
<dbReference type="OrthoDB" id="5945798at2759"/>
<dbReference type="RefSeq" id="XP_003853660.1">
    <property type="nucleotide sequence ID" value="XM_003853612.1"/>
</dbReference>
<evidence type="ECO:0000256" key="3">
    <source>
        <dbReference type="ARBA" id="ARBA00022833"/>
    </source>
</evidence>
<protein>
    <recommendedName>
        <fullName evidence="4">MYND-type domain-containing protein</fullName>
    </recommendedName>
</protein>
<name>F9X628_ZYMTI</name>
<dbReference type="PANTHER" id="PTHR12197:SF251">
    <property type="entry name" value="EG:BACR7C10.4 PROTEIN"/>
    <property type="match status" value="1"/>
</dbReference>
<accession>F9X628</accession>
<dbReference type="Gene3D" id="6.10.140.2220">
    <property type="match status" value="1"/>
</dbReference>
<dbReference type="InterPro" id="IPR002893">
    <property type="entry name" value="Znf_MYND"/>
</dbReference>
<dbReference type="STRING" id="336722.F9X628"/>
<dbReference type="CDD" id="cd08161">
    <property type="entry name" value="SET"/>
    <property type="match status" value="1"/>
</dbReference>
<dbReference type="SUPFAM" id="SSF82199">
    <property type="entry name" value="SET domain"/>
    <property type="match status" value="1"/>
</dbReference>
<dbReference type="eggNOG" id="KOG2084">
    <property type="taxonomic scope" value="Eukaryota"/>
</dbReference>
<dbReference type="GO" id="GO:0005634">
    <property type="term" value="C:nucleus"/>
    <property type="evidence" value="ECO:0007669"/>
    <property type="project" value="TreeGrafter"/>
</dbReference>
<evidence type="ECO:0000256" key="2">
    <source>
        <dbReference type="ARBA" id="ARBA00022771"/>
    </source>
</evidence>
<gene>
    <name evidence="5" type="ORF">MYCGRDRAFT_37947</name>
</gene>
<evidence type="ECO:0000259" key="4">
    <source>
        <dbReference type="Pfam" id="PF01753"/>
    </source>
</evidence>
<sequence>MDVEVKQSAIPGAGRGLFATKDFEPGDIVLSLDRPYVAELDIDRLCDTCAWCFQRLPAGFVQTKACTGCKKVRYCSKTC</sequence>
<dbReference type="InParanoid" id="F9X628"/>
<dbReference type="HOGENOM" id="CLU_2612716_0_0_1"/>
<feature type="non-terminal residue" evidence="5">
    <location>
        <position position="79"/>
    </location>
</feature>
<evidence type="ECO:0000256" key="1">
    <source>
        <dbReference type="ARBA" id="ARBA00022723"/>
    </source>
</evidence>
<dbReference type="GO" id="GO:0008270">
    <property type="term" value="F:zinc ion binding"/>
    <property type="evidence" value="ECO:0007669"/>
    <property type="project" value="UniProtKB-KW"/>
</dbReference>
<dbReference type="InterPro" id="IPR050869">
    <property type="entry name" value="H3K4_H4K5_MeTrfase"/>
</dbReference>
<dbReference type="GeneID" id="13395813"/>
<keyword evidence="3" id="KW-0862">Zinc</keyword>
<organism evidence="5 6">
    <name type="scientific">Zymoseptoria tritici (strain CBS 115943 / IPO323)</name>
    <name type="common">Speckled leaf blotch fungus</name>
    <name type="synonym">Septoria tritici</name>
    <dbReference type="NCBI Taxonomy" id="336722"/>
    <lineage>
        <taxon>Eukaryota</taxon>
        <taxon>Fungi</taxon>
        <taxon>Dikarya</taxon>
        <taxon>Ascomycota</taxon>
        <taxon>Pezizomycotina</taxon>
        <taxon>Dothideomycetes</taxon>
        <taxon>Dothideomycetidae</taxon>
        <taxon>Mycosphaerellales</taxon>
        <taxon>Mycosphaerellaceae</taxon>
        <taxon>Zymoseptoria</taxon>
    </lineage>
</organism>
<proteinExistence type="predicted"/>